<gene>
    <name evidence="4" type="primary">orf590</name>
</gene>
<organism evidence="4">
    <name type="scientific">Ulva ohnoi</name>
    <dbReference type="NCBI Taxonomy" id="240864"/>
    <lineage>
        <taxon>Eukaryota</taxon>
        <taxon>Viridiplantae</taxon>
        <taxon>Chlorophyta</taxon>
        <taxon>core chlorophytes</taxon>
        <taxon>Ulvophyceae</taxon>
        <taxon>OUU clade</taxon>
        <taxon>Ulvales</taxon>
        <taxon>Ulvaceae</taxon>
        <taxon>Ulva</taxon>
    </lineage>
</organism>
<evidence type="ECO:0000259" key="3">
    <source>
        <dbReference type="PROSITE" id="PS51898"/>
    </source>
</evidence>
<keyword evidence="1" id="KW-0233">DNA recombination</keyword>
<feature type="domain" description="Tyr recombinase" evidence="3">
    <location>
        <begin position="379"/>
        <end position="590"/>
    </location>
</feature>
<accession>A0A2Z6FBB9</accession>
<name>A0A2Z6FBB9_9CHLO</name>
<dbReference type="InterPro" id="IPR002104">
    <property type="entry name" value="Integrase_catalytic"/>
</dbReference>
<dbReference type="EMBL" id="AP018696">
    <property type="protein sequence ID" value="BBE21031.1"/>
    <property type="molecule type" value="Genomic_DNA"/>
</dbReference>
<evidence type="ECO:0000256" key="1">
    <source>
        <dbReference type="ARBA" id="ARBA00023172"/>
    </source>
</evidence>
<evidence type="ECO:0000256" key="2">
    <source>
        <dbReference type="SAM" id="Coils"/>
    </source>
</evidence>
<dbReference type="InterPro" id="IPR012337">
    <property type="entry name" value="RNaseH-like_sf"/>
</dbReference>
<dbReference type="Gene3D" id="3.30.420.10">
    <property type="entry name" value="Ribonuclease H-like superfamily/Ribonuclease H"/>
    <property type="match status" value="1"/>
</dbReference>
<dbReference type="AlphaFoldDB" id="A0A2Z6FBB9"/>
<dbReference type="Pfam" id="PF00589">
    <property type="entry name" value="Phage_integrase"/>
    <property type="match status" value="1"/>
</dbReference>
<evidence type="ECO:0000313" key="4">
    <source>
        <dbReference type="EMBL" id="BBE21031.1"/>
    </source>
</evidence>
<dbReference type="GO" id="GO:0015074">
    <property type="term" value="P:DNA integration"/>
    <property type="evidence" value="ECO:0007669"/>
    <property type="project" value="InterPro"/>
</dbReference>
<dbReference type="GO" id="GO:0006310">
    <property type="term" value="P:DNA recombination"/>
    <property type="evidence" value="ECO:0007669"/>
    <property type="project" value="UniProtKB-KW"/>
</dbReference>
<keyword evidence="2" id="KW-0175">Coiled coil</keyword>
<feature type="coiled-coil region" evidence="2">
    <location>
        <begin position="320"/>
        <end position="381"/>
    </location>
</feature>
<proteinExistence type="predicted"/>
<dbReference type="InterPro" id="IPR011010">
    <property type="entry name" value="DNA_brk_join_enz"/>
</dbReference>
<dbReference type="Gene3D" id="1.10.443.10">
    <property type="entry name" value="Intergrase catalytic core"/>
    <property type="match status" value="1"/>
</dbReference>
<keyword evidence="4" id="KW-0934">Plastid</keyword>
<dbReference type="CDD" id="cd00397">
    <property type="entry name" value="DNA_BRE_C"/>
    <property type="match status" value="1"/>
</dbReference>
<protein>
    <recommendedName>
        <fullName evidence="3">Tyr recombinase domain-containing protein</fullName>
    </recommendedName>
</protein>
<dbReference type="PROSITE" id="PS51898">
    <property type="entry name" value="TYR_RECOMBINASE"/>
    <property type="match status" value="1"/>
</dbReference>
<dbReference type="InterPro" id="IPR036397">
    <property type="entry name" value="RNaseH_sf"/>
</dbReference>
<reference evidence="4" key="1">
    <citation type="submission" date="2018-05" db="EMBL/GenBank/DDBJ databases">
        <title>The mitochondrial and chloroplast genome sequences of Ulva ohnoi, a green-tide-forming macroalga in the southern coast regions of Japan.</title>
        <authorList>
            <person name="Suzuki S."/>
            <person name="Yamaguchi H."/>
            <person name="Hiraoka M."/>
            <person name="Kawachi M."/>
        </authorList>
    </citation>
    <scope>NUCLEOTIDE SEQUENCE</scope>
    <source>
        <strain evidence="4">KU-3321</strain>
    </source>
</reference>
<dbReference type="SUPFAM" id="SSF53098">
    <property type="entry name" value="Ribonuclease H-like"/>
    <property type="match status" value="1"/>
</dbReference>
<dbReference type="GO" id="GO:0003677">
    <property type="term" value="F:DNA binding"/>
    <property type="evidence" value="ECO:0007669"/>
    <property type="project" value="InterPro"/>
</dbReference>
<geneLocation type="chloroplast" evidence="4"/>
<keyword evidence="4" id="KW-0150">Chloroplast</keyword>
<dbReference type="InterPro" id="IPR013762">
    <property type="entry name" value="Integrase-like_cat_sf"/>
</dbReference>
<sequence length="590" mass="68780">MSLKNQLVWSVDEIFFNKNQVLFLVINNKTRAIIGFIYKRIAISKFPTNESVYCTSDDILYLYEKLVQEKQAVQIIHCDSNPTYVSNNIKKFCKDKDIILSTTESKPKNNQIVEAVNNSIKANIIIIIAKIVRPHSYLTWHNTYYGEQNNLKQYSTRANNADYRDALFKSELFINFTNIHEYILKAVKMYNQTLVAIPELRYRRITRGDFEYYNTFIYVSNVKQAKSSSSTSYLINTDNADAALKVKGLHNDITKSNYITEEYKAEIINNIIVPQDEKSIIEYIDEAANYIDPSNKDIIEALRLVAIQAAHNTSLLFQKSQALHTEIKQLKQKNDSLLQKNEQSQLILEELKEYKRQIENKEKLKLELRKKRQARKKRQENNAISETDYKIILNYITHSYDGSEFKKIRFRVLSTLLFLTGGRISEVLEFDFKQVANLVVNNYLQFSRKKGGPANKKAFITKSKQYILKNRLVDVKYLLQSKGIFMELTPKVLKQEMENSTLDIYIFSAVKSDKPLSRATVTHEFNNLLKEVPEFKKEGRRITSHSFRHGYITDIWKTTKDIEIARQIVGHANLDTTQRYVKALSPEELR</sequence>
<dbReference type="SUPFAM" id="SSF56349">
    <property type="entry name" value="DNA breaking-rejoining enzymes"/>
    <property type="match status" value="1"/>
</dbReference>